<proteinExistence type="inferred from homology"/>
<dbReference type="InterPro" id="IPR016156">
    <property type="entry name" value="FAD/NAD-linked_Rdtase_dimer_sf"/>
</dbReference>
<comment type="similarity">
    <text evidence="2">Belongs to the class-III pyridine nucleotide-disulfide oxidoreductase family.</text>
</comment>
<evidence type="ECO:0000256" key="2">
    <source>
        <dbReference type="ARBA" id="ARBA00009130"/>
    </source>
</evidence>
<organism evidence="9 10">
    <name type="scientific">Dictyobacter alpinus</name>
    <dbReference type="NCBI Taxonomy" id="2014873"/>
    <lineage>
        <taxon>Bacteria</taxon>
        <taxon>Bacillati</taxon>
        <taxon>Chloroflexota</taxon>
        <taxon>Ktedonobacteria</taxon>
        <taxon>Ktedonobacterales</taxon>
        <taxon>Dictyobacteraceae</taxon>
        <taxon>Dictyobacter</taxon>
    </lineage>
</organism>
<evidence type="ECO:0000259" key="7">
    <source>
        <dbReference type="Pfam" id="PF02852"/>
    </source>
</evidence>
<evidence type="ECO:0000313" key="9">
    <source>
        <dbReference type="EMBL" id="GCE25111.1"/>
    </source>
</evidence>
<dbReference type="InterPro" id="IPR023753">
    <property type="entry name" value="FAD/NAD-binding_dom"/>
</dbReference>
<dbReference type="EMBL" id="BIFT01000001">
    <property type="protein sequence ID" value="GCE25111.1"/>
    <property type="molecule type" value="Genomic_DNA"/>
</dbReference>
<dbReference type="RefSeq" id="WP_126625735.1">
    <property type="nucleotide sequence ID" value="NZ_BIFT01000001.1"/>
</dbReference>
<accession>A0A402B183</accession>
<dbReference type="SUPFAM" id="SSF51905">
    <property type="entry name" value="FAD/NAD(P)-binding domain"/>
    <property type="match status" value="1"/>
</dbReference>
<keyword evidence="3" id="KW-0285">Flavoprotein</keyword>
<feature type="domain" description="Pyridine nucleotide-disulphide oxidoreductase dimerisation" evidence="7">
    <location>
        <begin position="329"/>
        <end position="431"/>
    </location>
</feature>
<evidence type="ECO:0000313" key="10">
    <source>
        <dbReference type="Proteomes" id="UP000287171"/>
    </source>
</evidence>
<keyword evidence="10" id="KW-1185">Reference proteome</keyword>
<dbReference type="Pfam" id="PF02852">
    <property type="entry name" value="Pyr_redox_dim"/>
    <property type="match status" value="1"/>
</dbReference>
<evidence type="ECO:0000256" key="1">
    <source>
        <dbReference type="ARBA" id="ARBA00001974"/>
    </source>
</evidence>
<feature type="domain" description="FAD/NAD(P)-binding" evidence="8">
    <location>
        <begin position="1"/>
        <end position="306"/>
    </location>
</feature>
<dbReference type="Pfam" id="PF07992">
    <property type="entry name" value="Pyr_redox_2"/>
    <property type="match status" value="1"/>
</dbReference>
<dbReference type="PRINTS" id="PR00411">
    <property type="entry name" value="PNDRDTASEI"/>
</dbReference>
<evidence type="ECO:0000256" key="5">
    <source>
        <dbReference type="ARBA" id="ARBA00023002"/>
    </source>
</evidence>
<gene>
    <name evidence="9" type="ORF">KDA_05950</name>
</gene>
<dbReference type="InterPro" id="IPR050260">
    <property type="entry name" value="FAD-bd_OxRdtase"/>
</dbReference>
<evidence type="ECO:0000259" key="8">
    <source>
        <dbReference type="Pfam" id="PF07992"/>
    </source>
</evidence>
<keyword evidence="4" id="KW-0274">FAD</keyword>
<sequence>MQLVIIGGSDAGISAALRAREIDPSMEVTLVVADAFPNYSICGLPFFLSGEVTDWRTLAHRSAEDITQQGIRLLINHTATAIDPERHIVTVLNQQQQCVDLPYDRVVIATGATPIRPVIDGVDLPGVFLLHSMADSFAVDTYIREKAPQSALIIGGGYIGLEMADALTLRGINVTLVEHHPTVLKTVDTAFGSMVADELQRHGVTVISGTRIEHISPQQDHLYVQGTGGFSHTADLVLAAVGVKPASSLAKQIGVETGKHDAIRVSRFMETNLPHVYAAGDCTETFHHVLQASTYLPLGTTAHKQGRIAGENSAGHPKAFHGSLGTQVLKVFDLAIARTGLREDEALAAGFAPFTHDAIHWDHKVYYPGAHKLRIRITGDRNTGRLLGAQMIGHWHSEIAKRIDIFATALFHQMSVEDLSELDLSYTPPLSSPWDPVQMSAQAWVKEVQTLEVKV</sequence>
<dbReference type="SUPFAM" id="SSF55424">
    <property type="entry name" value="FAD/NAD-linked reductases, dimerisation (C-terminal) domain"/>
    <property type="match status" value="1"/>
</dbReference>
<dbReference type="Gene3D" id="3.50.50.60">
    <property type="entry name" value="FAD/NAD(P)-binding domain"/>
    <property type="match status" value="2"/>
</dbReference>
<comment type="caution">
    <text evidence="9">The sequence shown here is derived from an EMBL/GenBank/DDBJ whole genome shotgun (WGS) entry which is preliminary data.</text>
</comment>
<evidence type="ECO:0000256" key="6">
    <source>
        <dbReference type="ARBA" id="ARBA00023284"/>
    </source>
</evidence>
<dbReference type="AlphaFoldDB" id="A0A402B183"/>
<dbReference type="InterPro" id="IPR036188">
    <property type="entry name" value="FAD/NAD-bd_sf"/>
</dbReference>
<comment type="cofactor">
    <cofactor evidence="1">
        <name>FAD</name>
        <dbReference type="ChEBI" id="CHEBI:57692"/>
    </cofactor>
</comment>
<dbReference type="GO" id="GO:0016491">
    <property type="term" value="F:oxidoreductase activity"/>
    <property type="evidence" value="ECO:0007669"/>
    <property type="project" value="UniProtKB-KW"/>
</dbReference>
<dbReference type="InterPro" id="IPR004099">
    <property type="entry name" value="Pyr_nucl-diS_OxRdtase_dimer"/>
</dbReference>
<name>A0A402B183_9CHLR</name>
<dbReference type="OrthoDB" id="9802028at2"/>
<dbReference type="Proteomes" id="UP000287171">
    <property type="component" value="Unassembled WGS sequence"/>
</dbReference>
<dbReference type="PANTHER" id="PTHR43429">
    <property type="entry name" value="PYRIDINE NUCLEOTIDE-DISULFIDE OXIDOREDUCTASE DOMAIN-CONTAINING"/>
    <property type="match status" value="1"/>
</dbReference>
<keyword evidence="5" id="KW-0560">Oxidoreductase</keyword>
<dbReference type="PRINTS" id="PR00368">
    <property type="entry name" value="FADPNR"/>
</dbReference>
<protein>
    <submittedName>
        <fullName evidence="9">Putative pyridine nucleotide-disulphide oxidoreductase</fullName>
    </submittedName>
</protein>
<evidence type="ECO:0000256" key="4">
    <source>
        <dbReference type="ARBA" id="ARBA00022827"/>
    </source>
</evidence>
<evidence type="ECO:0000256" key="3">
    <source>
        <dbReference type="ARBA" id="ARBA00022630"/>
    </source>
</evidence>
<dbReference type="PANTHER" id="PTHR43429:SF1">
    <property type="entry name" value="NAD(P)H SULFUR OXIDOREDUCTASE (COA-DEPENDENT)"/>
    <property type="match status" value="1"/>
</dbReference>
<reference evidence="10" key="1">
    <citation type="submission" date="2018-12" db="EMBL/GenBank/DDBJ databases">
        <title>Tengunoibacter tsumagoiensis gen. nov., sp. nov., Dictyobacter kobayashii sp. nov., D. alpinus sp. nov., and D. joshuensis sp. nov. and description of Dictyobacteraceae fam. nov. within the order Ktedonobacterales isolated from Tengu-no-mugimeshi.</title>
        <authorList>
            <person name="Wang C.M."/>
            <person name="Zheng Y."/>
            <person name="Sakai Y."/>
            <person name="Toyoda A."/>
            <person name="Minakuchi Y."/>
            <person name="Abe K."/>
            <person name="Yokota A."/>
            <person name="Yabe S."/>
        </authorList>
    </citation>
    <scope>NUCLEOTIDE SEQUENCE [LARGE SCALE GENOMIC DNA]</scope>
    <source>
        <strain evidence="10">Uno16</strain>
    </source>
</reference>
<keyword evidence="6" id="KW-0676">Redox-active center</keyword>